<protein>
    <recommendedName>
        <fullName evidence="4">Secreted protein</fullName>
    </recommendedName>
</protein>
<keyword evidence="3" id="KW-1185">Reference proteome</keyword>
<feature type="compositionally biased region" description="Polar residues" evidence="1">
    <location>
        <begin position="45"/>
        <end position="68"/>
    </location>
</feature>
<evidence type="ECO:0000313" key="3">
    <source>
        <dbReference type="Proteomes" id="UP001501752"/>
    </source>
</evidence>
<accession>A0ABP9DAP4</accession>
<sequence length="102" mass="10425">MPVILALAADGSASPTVASARAGGEPGTAWLQPKVLVSADGTGTGPTSETVQTSPQRGPVVTSSQDIGPSSPPRRINPRVKTASMRGANARLHRRRQGRMGA</sequence>
<dbReference type="EMBL" id="BAABIS010000001">
    <property type="protein sequence ID" value="GAA4837000.1"/>
    <property type="molecule type" value="Genomic_DNA"/>
</dbReference>
<feature type="region of interest" description="Disordered" evidence="1">
    <location>
        <begin position="9"/>
        <end position="28"/>
    </location>
</feature>
<evidence type="ECO:0008006" key="4">
    <source>
        <dbReference type="Google" id="ProtNLM"/>
    </source>
</evidence>
<gene>
    <name evidence="2" type="ORF">GCM10023235_09960</name>
</gene>
<feature type="region of interest" description="Disordered" evidence="1">
    <location>
        <begin position="38"/>
        <end position="102"/>
    </location>
</feature>
<name>A0ABP9DAP4_9ACTN</name>
<evidence type="ECO:0000256" key="1">
    <source>
        <dbReference type="SAM" id="MobiDB-lite"/>
    </source>
</evidence>
<evidence type="ECO:0000313" key="2">
    <source>
        <dbReference type="EMBL" id="GAA4837000.1"/>
    </source>
</evidence>
<organism evidence="2 3">
    <name type="scientific">Kitasatospora terrestris</name>
    <dbReference type="NCBI Taxonomy" id="258051"/>
    <lineage>
        <taxon>Bacteria</taxon>
        <taxon>Bacillati</taxon>
        <taxon>Actinomycetota</taxon>
        <taxon>Actinomycetes</taxon>
        <taxon>Kitasatosporales</taxon>
        <taxon>Streptomycetaceae</taxon>
        <taxon>Kitasatospora</taxon>
    </lineage>
</organism>
<dbReference type="Proteomes" id="UP001501752">
    <property type="component" value="Unassembled WGS sequence"/>
</dbReference>
<comment type="caution">
    <text evidence="2">The sequence shown here is derived from an EMBL/GenBank/DDBJ whole genome shotgun (WGS) entry which is preliminary data.</text>
</comment>
<feature type="compositionally biased region" description="Basic residues" evidence="1">
    <location>
        <begin position="91"/>
        <end position="102"/>
    </location>
</feature>
<reference evidence="3" key="1">
    <citation type="journal article" date="2019" name="Int. J. Syst. Evol. Microbiol.">
        <title>The Global Catalogue of Microorganisms (GCM) 10K type strain sequencing project: providing services to taxonomists for standard genome sequencing and annotation.</title>
        <authorList>
            <consortium name="The Broad Institute Genomics Platform"/>
            <consortium name="The Broad Institute Genome Sequencing Center for Infectious Disease"/>
            <person name="Wu L."/>
            <person name="Ma J."/>
        </authorList>
    </citation>
    <scope>NUCLEOTIDE SEQUENCE [LARGE SCALE GENOMIC DNA]</scope>
    <source>
        <strain evidence="3">JCM 13006</strain>
    </source>
</reference>
<proteinExistence type="predicted"/>